<feature type="region of interest" description="Disordered" evidence="5">
    <location>
        <begin position="102"/>
        <end position="125"/>
    </location>
</feature>
<dbReference type="PANTHER" id="PTHR12011:SF347">
    <property type="entry name" value="FI21270P1-RELATED"/>
    <property type="match status" value="1"/>
</dbReference>
<evidence type="ECO:0000256" key="4">
    <source>
        <dbReference type="ARBA" id="ARBA00023136"/>
    </source>
</evidence>
<evidence type="ECO:0000256" key="1">
    <source>
        <dbReference type="ARBA" id="ARBA00004141"/>
    </source>
</evidence>
<evidence type="ECO:0000313" key="8">
    <source>
        <dbReference type="RefSeq" id="XP_006816542.1"/>
    </source>
</evidence>
<dbReference type="InterPro" id="IPR017983">
    <property type="entry name" value="GPCR_2_secretin-like_CS"/>
</dbReference>
<keyword evidence="2 6" id="KW-0812">Transmembrane</keyword>
<protein>
    <submittedName>
        <fullName evidence="8">G-protein coupled receptor 126-like</fullName>
    </submittedName>
</protein>
<dbReference type="PROSITE" id="PS00650">
    <property type="entry name" value="G_PROTEIN_RECEP_F2_2"/>
    <property type="match status" value="1"/>
</dbReference>
<feature type="transmembrane region" description="Helical" evidence="6">
    <location>
        <begin position="40"/>
        <end position="63"/>
    </location>
</feature>
<dbReference type="PANTHER" id="PTHR12011">
    <property type="entry name" value="ADHESION G-PROTEIN COUPLED RECEPTOR"/>
    <property type="match status" value="1"/>
</dbReference>
<reference evidence="8" key="1">
    <citation type="submission" date="2025-08" db="UniProtKB">
        <authorList>
            <consortium name="RefSeq"/>
        </authorList>
    </citation>
    <scope>IDENTIFICATION</scope>
    <source>
        <tissue evidence="8">Testes</tissue>
    </source>
</reference>
<keyword evidence="4 6" id="KW-0472">Membrane</keyword>
<dbReference type="Gene3D" id="1.20.1070.10">
    <property type="entry name" value="Rhodopsin 7-helix transmembrane proteins"/>
    <property type="match status" value="1"/>
</dbReference>
<feature type="transmembrane region" description="Helical" evidence="6">
    <location>
        <begin position="12"/>
        <end position="34"/>
    </location>
</feature>
<dbReference type="Proteomes" id="UP000694865">
    <property type="component" value="Unplaced"/>
</dbReference>
<gene>
    <name evidence="8" type="primary">LOC100376012</name>
</gene>
<evidence type="ECO:0000256" key="5">
    <source>
        <dbReference type="SAM" id="MobiDB-lite"/>
    </source>
</evidence>
<dbReference type="InterPro" id="IPR000832">
    <property type="entry name" value="GPCR_2_secretin-like"/>
</dbReference>
<sequence length="125" mass="13971">MSTSDRYDKAAQLRGSVSLFVLLGITWALAILAISEAGLVVNYLFAIANTLQGLFIFIFFCALKKDVQKEWRNMFCSCCHRPSGSAESGSTSAMKYLHRDTDKTDLKSEPSTEKHIYNNKSSSEF</sequence>
<evidence type="ECO:0000256" key="2">
    <source>
        <dbReference type="ARBA" id="ARBA00022692"/>
    </source>
</evidence>
<evidence type="ECO:0000256" key="3">
    <source>
        <dbReference type="ARBA" id="ARBA00022989"/>
    </source>
</evidence>
<evidence type="ECO:0000313" key="7">
    <source>
        <dbReference type="Proteomes" id="UP000694865"/>
    </source>
</evidence>
<dbReference type="Pfam" id="PF00002">
    <property type="entry name" value="7tm_2"/>
    <property type="match status" value="1"/>
</dbReference>
<organism evidence="7 8">
    <name type="scientific">Saccoglossus kowalevskii</name>
    <name type="common">Acorn worm</name>
    <dbReference type="NCBI Taxonomy" id="10224"/>
    <lineage>
        <taxon>Eukaryota</taxon>
        <taxon>Metazoa</taxon>
        <taxon>Hemichordata</taxon>
        <taxon>Enteropneusta</taxon>
        <taxon>Harrimaniidae</taxon>
        <taxon>Saccoglossus</taxon>
    </lineage>
</organism>
<feature type="compositionally biased region" description="Basic and acidic residues" evidence="5">
    <location>
        <begin position="102"/>
        <end position="116"/>
    </location>
</feature>
<keyword evidence="3 6" id="KW-1133">Transmembrane helix</keyword>
<accession>A0ABM0M951</accession>
<evidence type="ECO:0000256" key="6">
    <source>
        <dbReference type="SAM" id="Phobius"/>
    </source>
</evidence>
<keyword evidence="7" id="KW-1185">Reference proteome</keyword>
<proteinExistence type="predicted"/>
<comment type="subcellular location">
    <subcellularLocation>
        <location evidence="1">Membrane</location>
        <topology evidence="1">Multi-pass membrane protein</topology>
    </subcellularLocation>
</comment>
<dbReference type="RefSeq" id="XP_006816542.1">
    <property type="nucleotide sequence ID" value="XM_006816479.1"/>
</dbReference>
<dbReference type="GeneID" id="100376012"/>
<name>A0ABM0M951_SACKO</name>